<dbReference type="Gene3D" id="2.40.10.120">
    <property type="match status" value="1"/>
</dbReference>
<evidence type="ECO:0000256" key="4">
    <source>
        <dbReference type="SAM" id="SignalP"/>
    </source>
</evidence>
<protein>
    <submittedName>
        <fullName evidence="5">Serine protease</fullName>
    </submittedName>
</protein>
<dbReference type="OrthoDB" id="9758917at2"/>
<evidence type="ECO:0000256" key="2">
    <source>
        <dbReference type="ARBA" id="ARBA00022801"/>
    </source>
</evidence>
<feature type="compositionally biased region" description="Polar residues" evidence="3">
    <location>
        <begin position="34"/>
        <end position="52"/>
    </location>
</feature>
<dbReference type="EMBL" id="JGYD01000025">
    <property type="protein sequence ID" value="KSV17214.1"/>
    <property type="molecule type" value="Genomic_DNA"/>
</dbReference>
<keyword evidence="4" id="KW-0732">Signal</keyword>
<evidence type="ECO:0000313" key="5">
    <source>
        <dbReference type="EMBL" id="KSV17214.1"/>
    </source>
</evidence>
<evidence type="ECO:0000313" key="6">
    <source>
        <dbReference type="Proteomes" id="UP000053577"/>
    </source>
</evidence>
<dbReference type="InterPro" id="IPR051201">
    <property type="entry name" value="Chloro_Bact_Ser_Proteases"/>
</dbReference>
<dbReference type="RefSeq" id="WP_058292649.1">
    <property type="nucleotide sequence ID" value="NZ_JAWQJB010000001.1"/>
</dbReference>
<dbReference type="PANTHER" id="PTHR43343">
    <property type="entry name" value="PEPTIDASE S12"/>
    <property type="match status" value="1"/>
</dbReference>
<organism evidence="5 6">
    <name type="scientific">Dehalococcoides mccartyi</name>
    <dbReference type="NCBI Taxonomy" id="61435"/>
    <lineage>
        <taxon>Bacteria</taxon>
        <taxon>Bacillati</taxon>
        <taxon>Chloroflexota</taxon>
        <taxon>Dehalococcoidia</taxon>
        <taxon>Dehalococcoidales</taxon>
        <taxon>Dehalococcoidaceae</taxon>
        <taxon>Dehalococcoides</taxon>
    </lineage>
</organism>
<name>A0A0V8M0B6_9CHLR</name>
<dbReference type="Pfam" id="PF13365">
    <property type="entry name" value="Trypsin_2"/>
    <property type="match status" value="1"/>
</dbReference>
<reference evidence="5 6" key="1">
    <citation type="journal article" date="2015" name="Sci. Rep.">
        <title>A comparative genomics and reductive dehalogenase gene transcription study of two chloroethene-respiring bacteria, Dehalococcoides mccartyi strains MB and 11a.</title>
        <authorList>
            <person name="Low A."/>
            <person name="Shen Z."/>
            <person name="Cheng D."/>
            <person name="Rogers M.J."/>
            <person name="Lee P.K."/>
            <person name="He J."/>
        </authorList>
    </citation>
    <scope>NUCLEOTIDE SEQUENCE [LARGE SCALE GENOMIC DNA]</scope>
    <source>
        <strain evidence="5 6">MB</strain>
    </source>
</reference>
<dbReference type="Proteomes" id="UP000053577">
    <property type="component" value="Unassembled WGS sequence"/>
</dbReference>
<dbReference type="GO" id="GO:0006508">
    <property type="term" value="P:proteolysis"/>
    <property type="evidence" value="ECO:0007669"/>
    <property type="project" value="UniProtKB-KW"/>
</dbReference>
<dbReference type="PATRIC" id="fig|61435.5.peg.1428"/>
<comment type="caution">
    <text evidence="5">The sequence shown here is derived from an EMBL/GenBank/DDBJ whole genome shotgun (WGS) entry which is preliminary data.</text>
</comment>
<sequence>MKKFSKNFFGLFISISLVVSMLLAQGCDLLQEFSNSPEDDTQNQSNNQNLPDSSDELGSVPSPVNFVNAVKAVKPSVVAINVELVTRDIFGRTVVEQAAGSGWIIDSNGIIVTNNHVVEDATSITVTLDDGRTFNAVAVRTYPANDLAVIKIDATNLPAVKLGDASKLAVGEPVAAIGNALGMGISMTGGWISRLNTTVQFSDTESLTGLIETDAAINPGNSGGPLVNYQGEVIGITSAKIQEVGVEGIGYAISLYIALPIINNLISQLPA</sequence>
<dbReference type="PRINTS" id="PR00834">
    <property type="entry name" value="PROTEASES2C"/>
</dbReference>
<gene>
    <name evidence="5" type="ORF">DA01_07265</name>
</gene>
<keyword evidence="2" id="KW-0378">Hydrolase</keyword>
<dbReference type="PROSITE" id="PS51257">
    <property type="entry name" value="PROKAR_LIPOPROTEIN"/>
    <property type="match status" value="1"/>
</dbReference>
<feature type="chain" id="PRO_5006894085" evidence="4">
    <location>
        <begin position="27"/>
        <end position="271"/>
    </location>
</feature>
<dbReference type="AlphaFoldDB" id="A0A0V8M0B6"/>
<keyword evidence="1 5" id="KW-0645">Protease</keyword>
<feature type="signal peptide" evidence="4">
    <location>
        <begin position="1"/>
        <end position="26"/>
    </location>
</feature>
<evidence type="ECO:0000256" key="3">
    <source>
        <dbReference type="SAM" id="MobiDB-lite"/>
    </source>
</evidence>
<dbReference type="GO" id="GO:0004252">
    <property type="term" value="F:serine-type endopeptidase activity"/>
    <property type="evidence" value="ECO:0007669"/>
    <property type="project" value="InterPro"/>
</dbReference>
<dbReference type="InterPro" id="IPR009003">
    <property type="entry name" value="Peptidase_S1_PA"/>
</dbReference>
<dbReference type="SUPFAM" id="SSF50494">
    <property type="entry name" value="Trypsin-like serine proteases"/>
    <property type="match status" value="1"/>
</dbReference>
<dbReference type="InterPro" id="IPR001940">
    <property type="entry name" value="Peptidase_S1C"/>
</dbReference>
<proteinExistence type="predicted"/>
<dbReference type="eggNOG" id="COG0265">
    <property type="taxonomic scope" value="Bacteria"/>
</dbReference>
<dbReference type="PANTHER" id="PTHR43343:SF3">
    <property type="entry name" value="PROTEASE DO-LIKE 8, CHLOROPLASTIC"/>
    <property type="match status" value="1"/>
</dbReference>
<accession>A0A0V8M0B6</accession>
<feature type="region of interest" description="Disordered" evidence="3">
    <location>
        <begin position="34"/>
        <end position="56"/>
    </location>
</feature>
<evidence type="ECO:0000256" key="1">
    <source>
        <dbReference type="ARBA" id="ARBA00022670"/>
    </source>
</evidence>